<evidence type="ECO:0000259" key="12">
    <source>
        <dbReference type="PROSITE" id="PS50112"/>
    </source>
</evidence>
<keyword evidence="8 10" id="KW-1133">Transmembrane helix</keyword>
<name>A0A2W4RKJ1_9GAMM</name>
<evidence type="ECO:0000256" key="3">
    <source>
        <dbReference type="ARBA" id="ARBA00012438"/>
    </source>
</evidence>
<keyword evidence="4" id="KW-0597">Phosphoprotein</keyword>
<sequence>METVAQRRAALLGWVYNPYRMNDMMAGILGNWESSEGKTVDLEIYDGDEATPANLLFDSQPAHLADVHSRSLLQRTVGFNGRQWLLAFDRTSKAPAMDYVSAGSVAAGGFALSGMLFGLMLSIINTRNYAVRIADKLTEAGRRREAVLQESEEKTRILLDSTAEAIYGIDMNGDCTFCNNACLRLLGYRHPDELLGKNMHWQIHGKHADGTFFPVEECHIFQAFNQGENIHVDDEVFWRAGGTCFPAEYWSYPQTRDGVIVGAVVSFLDITGQKSMMDKIAQSRKLLLTVIDNAPVRVFWKDRDLRYLGCNMAFAKDVGMAHPRDVIGKDDYQLGWVANAELYRAADRAVMASGIAKLAYVEPLTTPGGLPVWIRFSKVPLRNQDNEVIGLLGIYDDITQSKQADDKLRLTANVFTHAREGIMITTADGTIVDVNDAFTRISGYSCDEVQGHNPSILSSGRQGKDFYAGLWRALIEEGQWRGESWNRHKNGEFYLVRQTISAVLDAQGKTQNYVALFSDITAFRRAVDDLARREAEMRTTLYSIADAVISLDANGCVLIMNPVAEQLTGWSEYEAQGKPIEEVFCIIDEETRAKIDSPAASILHNDNKGGMASHTLLIARDGTERWIGDSVAPMFDQDNTITGVVLVFRDLTKERESADIIAQQLAIIETYVGLVALADLDGKLIYINAGGAKMLGANQVNELTGKIITDFVEPTNFASATDKLISDALNGEEWIGEAMLKRIDGNSIPVSHTIFPICDADRIPRHIGIIMMDISIQKELQRKLQVSEKLAVMGRLMADVSHELNNPLAIVIGRIELMLGHMDKQSAPFKAKLETVLKSVLRCKTILSNLLIYSKTIGRTEGPLNLPELIGEAVDAANYQYDISGINVTVNANLPSDIGIIGNKDALLSVFINLILNAKRAMVEKGNLTFTIAKANETQLRIEIHDTGIGISKEKLPQIFQPFSSGWSAGNGVGLGLATSLGIIETHGGKMSVESEGEGKGTTFTILLPYMASCFSQTQNTVVPAGIAGT</sequence>
<reference evidence="14 15" key="1">
    <citation type="journal article" date="2018" name="Aquat. Microb. Ecol.">
        <title>Gammaproteobacterial methanotrophs dominate.</title>
        <authorList>
            <person name="Rissanen A.J."/>
            <person name="Saarenheimo J."/>
            <person name="Tiirola M."/>
            <person name="Peura S."/>
            <person name="Aalto S.L."/>
            <person name="Karvinen A."/>
            <person name="Nykanen H."/>
        </authorList>
    </citation>
    <scope>NUCLEOTIDE SEQUENCE [LARGE SCALE GENOMIC DNA]</scope>
    <source>
        <strain evidence="14">AMbin10</strain>
    </source>
</reference>
<keyword evidence="6 10" id="KW-0812">Transmembrane</keyword>
<keyword evidence="9 10" id="KW-0472">Membrane</keyword>
<evidence type="ECO:0000313" key="15">
    <source>
        <dbReference type="Proteomes" id="UP000249396"/>
    </source>
</evidence>
<dbReference type="GO" id="GO:0006355">
    <property type="term" value="P:regulation of DNA-templated transcription"/>
    <property type="evidence" value="ECO:0007669"/>
    <property type="project" value="InterPro"/>
</dbReference>
<dbReference type="InterPro" id="IPR005467">
    <property type="entry name" value="His_kinase_dom"/>
</dbReference>
<dbReference type="Pfam" id="PF03924">
    <property type="entry name" value="CHASE"/>
    <property type="match status" value="1"/>
</dbReference>
<dbReference type="InterPro" id="IPR006189">
    <property type="entry name" value="CHASE_dom"/>
</dbReference>
<feature type="domain" description="Histidine kinase" evidence="11">
    <location>
        <begin position="799"/>
        <end position="1012"/>
    </location>
</feature>
<dbReference type="SUPFAM" id="SSF55874">
    <property type="entry name" value="ATPase domain of HSP90 chaperone/DNA topoisomerase II/histidine kinase"/>
    <property type="match status" value="1"/>
</dbReference>
<dbReference type="SUPFAM" id="SSF47384">
    <property type="entry name" value="Homodimeric domain of signal transducing histidine kinase"/>
    <property type="match status" value="1"/>
</dbReference>
<dbReference type="PANTHER" id="PTHR43304:SF1">
    <property type="entry name" value="PAC DOMAIN-CONTAINING PROTEIN"/>
    <property type="match status" value="1"/>
</dbReference>
<evidence type="ECO:0000256" key="8">
    <source>
        <dbReference type="ARBA" id="ARBA00022989"/>
    </source>
</evidence>
<dbReference type="InterPro" id="IPR000700">
    <property type="entry name" value="PAS-assoc_C"/>
</dbReference>
<accession>A0A2W4RKJ1</accession>
<dbReference type="InterPro" id="IPR036097">
    <property type="entry name" value="HisK_dim/P_sf"/>
</dbReference>
<feature type="transmembrane region" description="Helical" evidence="10">
    <location>
        <begin position="99"/>
        <end position="124"/>
    </location>
</feature>
<evidence type="ECO:0000256" key="4">
    <source>
        <dbReference type="ARBA" id="ARBA00022553"/>
    </source>
</evidence>
<dbReference type="Gene3D" id="1.10.287.130">
    <property type="match status" value="1"/>
</dbReference>
<dbReference type="InterPro" id="IPR035965">
    <property type="entry name" value="PAS-like_dom_sf"/>
</dbReference>
<dbReference type="InterPro" id="IPR036890">
    <property type="entry name" value="HATPase_C_sf"/>
</dbReference>
<dbReference type="EMBL" id="QJPH01000233">
    <property type="protein sequence ID" value="PZN82129.1"/>
    <property type="molecule type" value="Genomic_DNA"/>
</dbReference>
<dbReference type="SMART" id="SM00388">
    <property type="entry name" value="HisKA"/>
    <property type="match status" value="1"/>
</dbReference>
<dbReference type="SMART" id="SM00091">
    <property type="entry name" value="PAS"/>
    <property type="match status" value="5"/>
</dbReference>
<protein>
    <recommendedName>
        <fullName evidence="3">histidine kinase</fullName>
        <ecNumber evidence="3">2.7.13.3</ecNumber>
    </recommendedName>
</protein>
<dbReference type="SUPFAM" id="SSF55785">
    <property type="entry name" value="PYP-like sensor domain (PAS domain)"/>
    <property type="match status" value="5"/>
</dbReference>
<evidence type="ECO:0000256" key="2">
    <source>
        <dbReference type="ARBA" id="ARBA00004370"/>
    </source>
</evidence>
<dbReference type="PRINTS" id="PR00344">
    <property type="entry name" value="BCTRLSENSOR"/>
</dbReference>
<dbReference type="PROSITE" id="PS50109">
    <property type="entry name" value="HIS_KIN"/>
    <property type="match status" value="1"/>
</dbReference>
<dbReference type="Pfam" id="PF00989">
    <property type="entry name" value="PAS"/>
    <property type="match status" value="1"/>
</dbReference>
<evidence type="ECO:0000259" key="11">
    <source>
        <dbReference type="PROSITE" id="PS50109"/>
    </source>
</evidence>
<keyword evidence="7" id="KW-0418">Kinase</keyword>
<dbReference type="InterPro" id="IPR003594">
    <property type="entry name" value="HATPase_dom"/>
</dbReference>
<feature type="domain" description="PAC" evidence="13">
    <location>
        <begin position="611"/>
        <end position="663"/>
    </location>
</feature>
<dbReference type="PANTHER" id="PTHR43304">
    <property type="entry name" value="PHYTOCHROME-LIKE PROTEIN CPH1"/>
    <property type="match status" value="1"/>
</dbReference>
<dbReference type="Proteomes" id="UP000249396">
    <property type="component" value="Unassembled WGS sequence"/>
</dbReference>
<evidence type="ECO:0000256" key="10">
    <source>
        <dbReference type="SAM" id="Phobius"/>
    </source>
</evidence>
<dbReference type="InterPro" id="IPR013767">
    <property type="entry name" value="PAS_fold"/>
</dbReference>
<dbReference type="Gene3D" id="3.30.565.10">
    <property type="entry name" value="Histidine kinase-like ATPase, C-terminal domain"/>
    <property type="match status" value="1"/>
</dbReference>
<dbReference type="PROSITE" id="PS50113">
    <property type="entry name" value="PAC"/>
    <property type="match status" value="3"/>
</dbReference>
<evidence type="ECO:0000256" key="6">
    <source>
        <dbReference type="ARBA" id="ARBA00022692"/>
    </source>
</evidence>
<feature type="domain" description="PAC" evidence="13">
    <location>
        <begin position="358"/>
        <end position="410"/>
    </location>
</feature>
<feature type="domain" description="PAS" evidence="12">
    <location>
        <begin position="404"/>
        <end position="453"/>
    </location>
</feature>
<dbReference type="Pfam" id="PF13426">
    <property type="entry name" value="PAS_9"/>
    <property type="match status" value="3"/>
</dbReference>
<dbReference type="InterPro" id="IPR004358">
    <property type="entry name" value="Sig_transdc_His_kin-like_C"/>
</dbReference>
<keyword evidence="5" id="KW-0808">Transferase</keyword>
<comment type="catalytic activity">
    <reaction evidence="1">
        <text>ATP + protein L-histidine = ADP + protein N-phospho-L-histidine.</text>
        <dbReference type="EC" id="2.7.13.3"/>
    </reaction>
</comment>
<dbReference type="EC" id="2.7.13.3" evidence="3"/>
<proteinExistence type="predicted"/>
<dbReference type="CDD" id="cd00082">
    <property type="entry name" value="HisKA"/>
    <property type="match status" value="1"/>
</dbReference>
<dbReference type="GO" id="GO:0000155">
    <property type="term" value="F:phosphorelay sensor kinase activity"/>
    <property type="evidence" value="ECO:0007669"/>
    <property type="project" value="InterPro"/>
</dbReference>
<evidence type="ECO:0000256" key="9">
    <source>
        <dbReference type="ARBA" id="ARBA00023136"/>
    </source>
</evidence>
<comment type="subcellular location">
    <subcellularLocation>
        <location evidence="2">Membrane</location>
    </subcellularLocation>
</comment>
<dbReference type="InterPro" id="IPR052162">
    <property type="entry name" value="Sensor_kinase/Photoreceptor"/>
</dbReference>
<dbReference type="Pfam" id="PF08448">
    <property type="entry name" value="PAS_4"/>
    <property type="match status" value="1"/>
</dbReference>
<dbReference type="Gene3D" id="3.30.450.20">
    <property type="entry name" value="PAS domain"/>
    <property type="match status" value="5"/>
</dbReference>
<comment type="caution">
    <text evidence="14">The sequence shown here is derived from an EMBL/GenBank/DDBJ whole genome shotgun (WGS) entry which is preliminary data.</text>
</comment>
<dbReference type="SMART" id="SM00086">
    <property type="entry name" value="PAC"/>
    <property type="match status" value="5"/>
</dbReference>
<dbReference type="InterPro" id="IPR000014">
    <property type="entry name" value="PAS"/>
</dbReference>
<dbReference type="InterPro" id="IPR013656">
    <property type="entry name" value="PAS_4"/>
</dbReference>
<evidence type="ECO:0000256" key="7">
    <source>
        <dbReference type="ARBA" id="ARBA00022777"/>
    </source>
</evidence>
<evidence type="ECO:0000259" key="13">
    <source>
        <dbReference type="PROSITE" id="PS50113"/>
    </source>
</evidence>
<dbReference type="Gene3D" id="3.30.450.350">
    <property type="entry name" value="CHASE domain"/>
    <property type="match status" value="1"/>
</dbReference>
<evidence type="ECO:0000256" key="1">
    <source>
        <dbReference type="ARBA" id="ARBA00000085"/>
    </source>
</evidence>
<evidence type="ECO:0000313" key="14">
    <source>
        <dbReference type="EMBL" id="PZN82129.1"/>
    </source>
</evidence>
<feature type="domain" description="PAS" evidence="12">
    <location>
        <begin position="151"/>
        <end position="192"/>
    </location>
</feature>
<dbReference type="GO" id="GO:0016020">
    <property type="term" value="C:membrane"/>
    <property type="evidence" value="ECO:0007669"/>
    <property type="project" value="UniProtKB-SubCell"/>
</dbReference>
<feature type="domain" description="PAS" evidence="12">
    <location>
        <begin position="667"/>
        <end position="732"/>
    </location>
</feature>
<evidence type="ECO:0000256" key="5">
    <source>
        <dbReference type="ARBA" id="ARBA00022679"/>
    </source>
</evidence>
<dbReference type="Pfam" id="PF02518">
    <property type="entry name" value="HATPase_c"/>
    <property type="match status" value="1"/>
</dbReference>
<feature type="domain" description="PAS" evidence="12">
    <location>
        <begin position="533"/>
        <end position="606"/>
    </location>
</feature>
<feature type="domain" description="PAC" evidence="13">
    <location>
        <begin position="476"/>
        <end position="532"/>
    </location>
</feature>
<dbReference type="InterPro" id="IPR001610">
    <property type="entry name" value="PAC"/>
</dbReference>
<dbReference type="AlphaFoldDB" id="A0A2W4RKJ1"/>
<dbReference type="InterPro" id="IPR042240">
    <property type="entry name" value="CHASE_sf"/>
</dbReference>
<dbReference type="PROSITE" id="PS50112">
    <property type="entry name" value="PAS"/>
    <property type="match status" value="4"/>
</dbReference>
<dbReference type="InterPro" id="IPR003661">
    <property type="entry name" value="HisK_dim/P_dom"/>
</dbReference>
<organism evidence="14 15">
    <name type="scientific">Candidatus Methylumidiphilus alinenensis</name>
    <dbReference type="NCBI Taxonomy" id="2202197"/>
    <lineage>
        <taxon>Bacteria</taxon>
        <taxon>Pseudomonadati</taxon>
        <taxon>Pseudomonadota</taxon>
        <taxon>Gammaproteobacteria</taxon>
        <taxon>Methylococcales</taxon>
        <taxon>Candidatus Methylumidiphilus</taxon>
    </lineage>
</organism>
<dbReference type="SMART" id="SM00387">
    <property type="entry name" value="HATPase_c"/>
    <property type="match status" value="1"/>
</dbReference>
<dbReference type="NCBIfam" id="TIGR00229">
    <property type="entry name" value="sensory_box"/>
    <property type="match status" value="4"/>
</dbReference>
<dbReference type="Pfam" id="PF00512">
    <property type="entry name" value="HisKA"/>
    <property type="match status" value="1"/>
</dbReference>
<gene>
    <name evidence="14" type="ORF">DM484_06985</name>
</gene>
<dbReference type="CDD" id="cd00130">
    <property type="entry name" value="PAS"/>
    <property type="match status" value="5"/>
</dbReference>